<keyword evidence="3" id="KW-1185">Reference proteome</keyword>
<evidence type="ECO:0000313" key="2">
    <source>
        <dbReference type="EMBL" id="CAH1421341.1"/>
    </source>
</evidence>
<evidence type="ECO:0000313" key="3">
    <source>
        <dbReference type="Proteomes" id="UP001157418"/>
    </source>
</evidence>
<dbReference type="InterPro" id="IPR012677">
    <property type="entry name" value="Nucleotide-bd_a/b_plait_sf"/>
</dbReference>
<sequence length="262" mass="29562">MVGNEQGSRSRYAPSNNRLVDNLSFSFYVTNFPPNADVKSLWDVCAKIGTVADVYMARKLSKLGKRFAFVRFIRASDDQLLERRLWEIWMGSYHLFASISRFNRAVNGGANSQGQVNRSVSQGLGNRFKTDEQMGRSQVYVHVQTGSYASAVKGDTGINVKKKLDSGVCFLQGTELDNPLSMRSSIFGKLRDIRLIPKLCILLKEEGFPEIVIKYVASDWVFISFLSENTCTRFKKCEGLSLIFQFLDRLLMASMLKSVIFG</sequence>
<gene>
    <name evidence="2" type="ORF">LVIROSA_LOCUS8750</name>
</gene>
<comment type="caution">
    <text evidence="2">The sequence shown here is derived from an EMBL/GenBank/DDBJ whole genome shotgun (WGS) entry which is preliminary data.</text>
</comment>
<evidence type="ECO:0000259" key="1">
    <source>
        <dbReference type="Pfam" id="PF00076"/>
    </source>
</evidence>
<feature type="domain" description="RRM" evidence="1">
    <location>
        <begin position="28"/>
        <end position="75"/>
    </location>
</feature>
<dbReference type="InterPro" id="IPR035979">
    <property type="entry name" value="RBD_domain_sf"/>
</dbReference>
<dbReference type="CDD" id="cd00590">
    <property type="entry name" value="RRM_SF"/>
    <property type="match status" value="1"/>
</dbReference>
<dbReference type="Pfam" id="PF00076">
    <property type="entry name" value="RRM_1"/>
    <property type="match status" value="1"/>
</dbReference>
<name>A0AAU9M2L9_9ASTR</name>
<dbReference type="AlphaFoldDB" id="A0AAU9M2L9"/>
<dbReference type="Gene3D" id="3.30.70.330">
    <property type="match status" value="1"/>
</dbReference>
<accession>A0AAU9M2L9</accession>
<dbReference type="InterPro" id="IPR000504">
    <property type="entry name" value="RRM_dom"/>
</dbReference>
<reference evidence="2 3" key="1">
    <citation type="submission" date="2022-01" db="EMBL/GenBank/DDBJ databases">
        <authorList>
            <person name="Xiong W."/>
            <person name="Schranz E."/>
        </authorList>
    </citation>
    <scope>NUCLEOTIDE SEQUENCE [LARGE SCALE GENOMIC DNA]</scope>
</reference>
<dbReference type="GO" id="GO:0003723">
    <property type="term" value="F:RNA binding"/>
    <property type="evidence" value="ECO:0007669"/>
    <property type="project" value="InterPro"/>
</dbReference>
<proteinExistence type="predicted"/>
<dbReference type="EMBL" id="CAKMRJ010001112">
    <property type="protein sequence ID" value="CAH1421341.1"/>
    <property type="molecule type" value="Genomic_DNA"/>
</dbReference>
<dbReference type="Proteomes" id="UP001157418">
    <property type="component" value="Unassembled WGS sequence"/>
</dbReference>
<protein>
    <recommendedName>
        <fullName evidence="1">RRM domain-containing protein</fullName>
    </recommendedName>
</protein>
<organism evidence="2 3">
    <name type="scientific">Lactuca virosa</name>
    <dbReference type="NCBI Taxonomy" id="75947"/>
    <lineage>
        <taxon>Eukaryota</taxon>
        <taxon>Viridiplantae</taxon>
        <taxon>Streptophyta</taxon>
        <taxon>Embryophyta</taxon>
        <taxon>Tracheophyta</taxon>
        <taxon>Spermatophyta</taxon>
        <taxon>Magnoliopsida</taxon>
        <taxon>eudicotyledons</taxon>
        <taxon>Gunneridae</taxon>
        <taxon>Pentapetalae</taxon>
        <taxon>asterids</taxon>
        <taxon>campanulids</taxon>
        <taxon>Asterales</taxon>
        <taxon>Asteraceae</taxon>
        <taxon>Cichorioideae</taxon>
        <taxon>Cichorieae</taxon>
        <taxon>Lactucinae</taxon>
        <taxon>Lactuca</taxon>
    </lineage>
</organism>
<dbReference type="SUPFAM" id="SSF54928">
    <property type="entry name" value="RNA-binding domain, RBD"/>
    <property type="match status" value="1"/>
</dbReference>